<dbReference type="Proteomes" id="UP000185678">
    <property type="component" value="Unassembled WGS sequence"/>
</dbReference>
<reference evidence="8 9" key="1">
    <citation type="submission" date="2017-01" db="EMBL/GenBank/DDBJ databases">
        <authorList>
            <person name="Mah S.A."/>
            <person name="Swanson W.J."/>
            <person name="Moy G.W."/>
            <person name="Vacquier V.D."/>
        </authorList>
    </citation>
    <scope>NUCLEOTIDE SEQUENCE [LARGE SCALE GENOMIC DNA]</scope>
    <source>
        <strain evidence="8 9">DSM 11589</strain>
    </source>
</reference>
<dbReference type="PANTHER" id="PTHR15462">
    <property type="entry name" value="SERINE PROTEASE"/>
    <property type="match status" value="1"/>
</dbReference>
<dbReference type="InterPro" id="IPR043504">
    <property type="entry name" value="Peptidase_S1_PA_chymotrypsin"/>
</dbReference>
<feature type="chain" id="PRO_5011814941" description="Serine protease" evidence="6">
    <location>
        <begin position="23"/>
        <end position="304"/>
    </location>
</feature>
<keyword evidence="3 6" id="KW-0732">Signal</keyword>
<evidence type="ECO:0000256" key="4">
    <source>
        <dbReference type="ARBA" id="ARBA00022801"/>
    </source>
</evidence>
<dbReference type="InterPro" id="IPR033116">
    <property type="entry name" value="TRYPSIN_SER"/>
</dbReference>
<keyword evidence="2 6" id="KW-0645">Protease</keyword>
<dbReference type="PROSITE" id="PS00134">
    <property type="entry name" value="TRYPSIN_HIS"/>
    <property type="match status" value="1"/>
</dbReference>
<evidence type="ECO:0000313" key="9">
    <source>
        <dbReference type="Proteomes" id="UP000185678"/>
    </source>
</evidence>
<evidence type="ECO:0000256" key="1">
    <source>
        <dbReference type="ARBA" id="ARBA00008764"/>
    </source>
</evidence>
<dbReference type="InterPro" id="IPR018114">
    <property type="entry name" value="TRYPSIN_HIS"/>
</dbReference>
<dbReference type="PRINTS" id="PR00839">
    <property type="entry name" value="V8PROTEASE"/>
</dbReference>
<dbReference type="EMBL" id="FTOA01000003">
    <property type="protein sequence ID" value="SIS68551.1"/>
    <property type="molecule type" value="Genomic_DNA"/>
</dbReference>
<dbReference type="GO" id="GO:0004252">
    <property type="term" value="F:serine-type endopeptidase activity"/>
    <property type="evidence" value="ECO:0007669"/>
    <property type="project" value="InterPro"/>
</dbReference>
<dbReference type="Gene3D" id="2.40.10.10">
    <property type="entry name" value="Trypsin-like serine proteases"/>
    <property type="match status" value="2"/>
</dbReference>
<dbReference type="PANTHER" id="PTHR15462:SF8">
    <property type="entry name" value="SERINE PROTEASE"/>
    <property type="match status" value="1"/>
</dbReference>
<feature type="region of interest" description="Disordered" evidence="7">
    <location>
        <begin position="285"/>
        <end position="304"/>
    </location>
</feature>
<dbReference type="AlphaFoldDB" id="A0A1N7L437"/>
<dbReference type="EC" id="3.4.21.-" evidence="6"/>
<keyword evidence="5 6" id="KW-0720">Serine protease</keyword>
<evidence type="ECO:0000256" key="6">
    <source>
        <dbReference type="RuleBase" id="RU004296"/>
    </source>
</evidence>
<organism evidence="8 9">
    <name type="scientific">Insolitispirillum peregrinum</name>
    <dbReference type="NCBI Taxonomy" id="80876"/>
    <lineage>
        <taxon>Bacteria</taxon>
        <taxon>Pseudomonadati</taxon>
        <taxon>Pseudomonadota</taxon>
        <taxon>Alphaproteobacteria</taxon>
        <taxon>Rhodospirillales</taxon>
        <taxon>Novispirillaceae</taxon>
        <taxon>Insolitispirillum</taxon>
    </lineage>
</organism>
<evidence type="ECO:0000256" key="3">
    <source>
        <dbReference type="ARBA" id="ARBA00022729"/>
    </source>
</evidence>
<dbReference type="OrthoDB" id="267336at2"/>
<dbReference type="InterPro" id="IPR009003">
    <property type="entry name" value="Peptidase_S1_PA"/>
</dbReference>
<comment type="similarity">
    <text evidence="1 6">Belongs to the peptidase S1B family.</text>
</comment>
<dbReference type="InterPro" id="IPR050966">
    <property type="entry name" value="Glutamyl_endopeptidase"/>
</dbReference>
<dbReference type="Pfam" id="PF13365">
    <property type="entry name" value="Trypsin_2"/>
    <property type="match status" value="1"/>
</dbReference>
<dbReference type="GO" id="GO:0006508">
    <property type="term" value="P:proteolysis"/>
    <property type="evidence" value="ECO:0007669"/>
    <property type="project" value="UniProtKB-KW"/>
</dbReference>
<dbReference type="PROSITE" id="PS00135">
    <property type="entry name" value="TRYPSIN_SER"/>
    <property type="match status" value="1"/>
</dbReference>
<keyword evidence="9" id="KW-1185">Reference proteome</keyword>
<sequence>MRLLCAAVVCLVGLIAAAGVRADDLPLGIKGQDDRIAVDGRRYPWSTIGRLTRGDGSLCSGVLIGPDLVLTAAHCLWNDTRQGWAATDELFFAAGLTDDLPTALSGVVRTQWPREYHGPGDLSLDNSAHDWAILTLRDPIGTRAGWLGVSDLSPETYDRYRQAAPVLIRAGYSVDRRATVHAHLGCHLVGWARPGLLAHDCDATEGDSGSPVFAYLDGSFRVLALHVSTFREGSPEVWGGAIPAGPLVREALANRAVPNSVLAGGQQGDAPLASGLLAILQRGHPTGGVAPSGQGDQGNTAAFR</sequence>
<gene>
    <name evidence="8" type="ORF">SAMN05421779_10398</name>
</gene>
<name>A0A1N7L437_9PROT</name>
<proteinExistence type="inferred from homology"/>
<feature type="signal peptide" evidence="6">
    <location>
        <begin position="1"/>
        <end position="22"/>
    </location>
</feature>
<dbReference type="InterPro" id="IPR008256">
    <property type="entry name" value="Peptidase_S1B"/>
</dbReference>
<evidence type="ECO:0000313" key="8">
    <source>
        <dbReference type="EMBL" id="SIS68551.1"/>
    </source>
</evidence>
<dbReference type="SUPFAM" id="SSF50494">
    <property type="entry name" value="Trypsin-like serine proteases"/>
    <property type="match status" value="1"/>
</dbReference>
<evidence type="ECO:0000256" key="5">
    <source>
        <dbReference type="ARBA" id="ARBA00022825"/>
    </source>
</evidence>
<dbReference type="RefSeq" id="WP_076399750.1">
    <property type="nucleotide sequence ID" value="NZ_FTOA01000003.1"/>
</dbReference>
<evidence type="ECO:0000256" key="2">
    <source>
        <dbReference type="ARBA" id="ARBA00022670"/>
    </source>
</evidence>
<evidence type="ECO:0000256" key="7">
    <source>
        <dbReference type="SAM" id="MobiDB-lite"/>
    </source>
</evidence>
<protein>
    <recommendedName>
        <fullName evidence="6">Serine protease</fullName>
        <ecNumber evidence="6">3.4.21.-</ecNumber>
    </recommendedName>
</protein>
<accession>A0A1N7L437</accession>
<keyword evidence="4 6" id="KW-0378">Hydrolase</keyword>
<dbReference type="STRING" id="80876.SAMN05421779_10398"/>